<keyword evidence="3" id="KW-0804">Transcription</keyword>
<dbReference type="InterPro" id="IPR036388">
    <property type="entry name" value="WH-like_DNA-bd_sf"/>
</dbReference>
<evidence type="ECO:0000256" key="2">
    <source>
        <dbReference type="ARBA" id="ARBA00023082"/>
    </source>
</evidence>
<proteinExistence type="predicted"/>
<dbReference type="PANTHER" id="PTHR43133">
    <property type="entry name" value="RNA POLYMERASE ECF-TYPE SIGMA FACTO"/>
    <property type="match status" value="1"/>
</dbReference>
<dbReference type="InterPro" id="IPR016032">
    <property type="entry name" value="Sig_transdc_resp-reg_C-effctor"/>
</dbReference>
<dbReference type="NCBIfam" id="TIGR02937">
    <property type="entry name" value="sigma70-ECF"/>
    <property type="match status" value="1"/>
</dbReference>
<keyword evidence="2" id="KW-0731">Sigma factor</keyword>
<keyword evidence="7" id="KW-1185">Reference proteome</keyword>
<dbReference type="KEGG" id="ftj:FTUN_7029"/>
<accession>A0A6M5YZ60</accession>
<reference evidence="7" key="1">
    <citation type="submission" date="2020-05" db="EMBL/GenBank/DDBJ databases">
        <title>Frigoriglobus tundricola gen. nov., sp. nov., a psychrotolerant cellulolytic planctomycete of the family Gemmataceae with two divergent copies of 16S rRNA gene.</title>
        <authorList>
            <person name="Kulichevskaya I.S."/>
            <person name="Ivanova A.A."/>
            <person name="Naumoff D.G."/>
            <person name="Beletsky A.V."/>
            <person name="Rijpstra W.I.C."/>
            <person name="Sinninghe Damste J.S."/>
            <person name="Mardanov A.V."/>
            <person name="Ravin N.V."/>
            <person name="Dedysh S.N."/>
        </authorList>
    </citation>
    <scope>NUCLEOTIDE SEQUENCE [LARGE SCALE GENOMIC DNA]</scope>
    <source>
        <strain evidence="7">PL17</strain>
    </source>
</reference>
<dbReference type="RefSeq" id="WP_227254543.1">
    <property type="nucleotide sequence ID" value="NZ_CP053452.2"/>
</dbReference>
<dbReference type="InterPro" id="IPR014284">
    <property type="entry name" value="RNA_pol_sigma-70_dom"/>
</dbReference>
<dbReference type="InterPro" id="IPR053812">
    <property type="entry name" value="HTH_Sigma70_ECF-like"/>
</dbReference>
<dbReference type="EMBL" id="CP053452">
    <property type="protein sequence ID" value="QJW99417.1"/>
    <property type="molecule type" value="Genomic_DNA"/>
</dbReference>
<dbReference type="PANTHER" id="PTHR43133:SF51">
    <property type="entry name" value="RNA POLYMERASE SIGMA FACTOR"/>
    <property type="match status" value="1"/>
</dbReference>
<dbReference type="SUPFAM" id="SSF46894">
    <property type="entry name" value="C-terminal effector domain of the bipartite response regulators"/>
    <property type="match status" value="1"/>
</dbReference>
<organism evidence="6 7">
    <name type="scientific">Frigoriglobus tundricola</name>
    <dbReference type="NCBI Taxonomy" id="2774151"/>
    <lineage>
        <taxon>Bacteria</taxon>
        <taxon>Pseudomonadati</taxon>
        <taxon>Planctomycetota</taxon>
        <taxon>Planctomycetia</taxon>
        <taxon>Gemmatales</taxon>
        <taxon>Gemmataceae</taxon>
        <taxon>Frigoriglobus</taxon>
    </lineage>
</organism>
<evidence type="ECO:0000256" key="4">
    <source>
        <dbReference type="SAM" id="MobiDB-lite"/>
    </source>
</evidence>
<evidence type="ECO:0000313" key="6">
    <source>
        <dbReference type="EMBL" id="QJW99417.1"/>
    </source>
</evidence>
<dbReference type="InterPro" id="IPR013325">
    <property type="entry name" value="RNA_pol_sigma_r2"/>
</dbReference>
<evidence type="ECO:0000313" key="7">
    <source>
        <dbReference type="Proteomes" id="UP000503447"/>
    </source>
</evidence>
<dbReference type="Proteomes" id="UP000503447">
    <property type="component" value="Chromosome"/>
</dbReference>
<evidence type="ECO:0000259" key="5">
    <source>
        <dbReference type="Pfam" id="PF07638"/>
    </source>
</evidence>
<feature type="domain" description="RNA polymerase sigma-70 ECF-like HTH" evidence="5">
    <location>
        <begin position="6"/>
        <end position="173"/>
    </location>
</feature>
<dbReference type="InterPro" id="IPR039425">
    <property type="entry name" value="RNA_pol_sigma-70-like"/>
</dbReference>
<feature type="region of interest" description="Disordered" evidence="4">
    <location>
        <begin position="106"/>
        <end position="127"/>
    </location>
</feature>
<evidence type="ECO:0000256" key="1">
    <source>
        <dbReference type="ARBA" id="ARBA00023015"/>
    </source>
</evidence>
<dbReference type="GO" id="GO:0016987">
    <property type="term" value="F:sigma factor activity"/>
    <property type="evidence" value="ECO:0007669"/>
    <property type="project" value="UniProtKB-KW"/>
</dbReference>
<gene>
    <name evidence="6" type="ORF">FTUN_7029</name>
</gene>
<keyword evidence="1" id="KW-0805">Transcription regulation</keyword>
<dbReference type="Pfam" id="PF07638">
    <property type="entry name" value="Sigma70_ECF"/>
    <property type="match status" value="1"/>
</dbReference>
<dbReference type="AlphaFoldDB" id="A0A6M5YZ60"/>
<name>A0A6M5YZ60_9BACT</name>
<protein>
    <recommendedName>
        <fullName evidence="5">RNA polymerase sigma-70 ECF-like HTH domain-containing protein</fullName>
    </recommendedName>
</protein>
<dbReference type="GO" id="GO:0003677">
    <property type="term" value="F:DNA binding"/>
    <property type="evidence" value="ECO:0007669"/>
    <property type="project" value="InterPro"/>
</dbReference>
<dbReference type="GO" id="GO:0006352">
    <property type="term" value="P:DNA-templated transcription initiation"/>
    <property type="evidence" value="ECO:0007669"/>
    <property type="project" value="InterPro"/>
</dbReference>
<dbReference type="Gene3D" id="1.10.10.10">
    <property type="entry name" value="Winged helix-like DNA-binding domain superfamily/Winged helix DNA-binding domain"/>
    <property type="match status" value="1"/>
</dbReference>
<sequence>MPGNDDLVELLTACRRRDPAATAELVRRYLPHVRAAVRRRLAASMRIRFDSHDFAQDVWMSFFRAAVDRAELQDENRLVAYLSEMARLKVAEEYRHQTTQKVGLSRDVPFSPTVDPTGREPSPSQAAVADDEWERLTAGLPERERQMLQMLREGHTHADTAATFQMSEKTIQRLVRRLFVRGLPPEAPS</sequence>
<dbReference type="Gene3D" id="1.10.1740.10">
    <property type="match status" value="1"/>
</dbReference>
<dbReference type="SUPFAM" id="SSF88946">
    <property type="entry name" value="Sigma2 domain of RNA polymerase sigma factors"/>
    <property type="match status" value="1"/>
</dbReference>
<evidence type="ECO:0000256" key="3">
    <source>
        <dbReference type="ARBA" id="ARBA00023163"/>
    </source>
</evidence>